<keyword evidence="3" id="KW-1185">Reference proteome</keyword>
<feature type="region of interest" description="Disordered" evidence="1">
    <location>
        <begin position="1"/>
        <end position="28"/>
    </location>
</feature>
<dbReference type="Proteomes" id="UP000494040">
    <property type="component" value="Unassembled WGS sequence"/>
</dbReference>
<dbReference type="EnsemblMetazoa" id="XM_024227308.1">
    <property type="protein sequence ID" value="XP_024083076.1"/>
    <property type="gene ID" value="LOC112127044"/>
</dbReference>
<accession>A0A8I6SIE8</accession>
<evidence type="ECO:0000313" key="3">
    <source>
        <dbReference type="Proteomes" id="UP000494040"/>
    </source>
</evidence>
<organism evidence="2 3">
    <name type="scientific">Cimex lectularius</name>
    <name type="common">Bed bug</name>
    <name type="synonym">Acanthia lectularia</name>
    <dbReference type="NCBI Taxonomy" id="79782"/>
    <lineage>
        <taxon>Eukaryota</taxon>
        <taxon>Metazoa</taxon>
        <taxon>Ecdysozoa</taxon>
        <taxon>Arthropoda</taxon>
        <taxon>Hexapoda</taxon>
        <taxon>Insecta</taxon>
        <taxon>Pterygota</taxon>
        <taxon>Neoptera</taxon>
        <taxon>Paraneoptera</taxon>
        <taxon>Hemiptera</taxon>
        <taxon>Heteroptera</taxon>
        <taxon>Panheteroptera</taxon>
        <taxon>Cimicomorpha</taxon>
        <taxon>Cimicidae</taxon>
        <taxon>Cimex</taxon>
    </lineage>
</organism>
<dbReference type="RefSeq" id="XP_024083076.1">
    <property type="nucleotide sequence ID" value="XM_024227308.1"/>
</dbReference>
<protein>
    <submittedName>
        <fullName evidence="2">Uncharacterized protein</fullName>
    </submittedName>
</protein>
<reference evidence="2" key="1">
    <citation type="submission" date="2022-01" db="UniProtKB">
        <authorList>
            <consortium name="EnsemblMetazoa"/>
        </authorList>
    </citation>
    <scope>IDENTIFICATION</scope>
</reference>
<evidence type="ECO:0000256" key="1">
    <source>
        <dbReference type="SAM" id="MobiDB-lite"/>
    </source>
</evidence>
<evidence type="ECO:0000313" key="2">
    <source>
        <dbReference type="EnsemblMetazoa" id="XP_024083076.1"/>
    </source>
</evidence>
<feature type="region of interest" description="Disordered" evidence="1">
    <location>
        <begin position="53"/>
        <end position="75"/>
    </location>
</feature>
<name>A0A8I6SIE8_CIMLE</name>
<dbReference type="AlphaFoldDB" id="A0A8I6SIE8"/>
<proteinExistence type="predicted"/>
<dbReference type="GeneID" id="112127044"/>
<dbReference type="KEGG" id="clec:112127044"/>
<sequence>MTIRPAPHHGPESVVGTGPLRGERPKGENRPAVSILEFFAVTEPIFSTAIHLSTPRESYQSEEADSTKAGKDYTGSSLAKVGDVVNEETVGPEDKRQKRTLSYDTFRHEQVDQIDEELLWIYLSFVYEGYFSDARTTSSKAPSIFIKDASKEFSLDSTSTGIRLLDKVT</sequence>